<reference evidence="19" key="1">
    <citation type="submission" date="2021-11" db="EMBL/GenBank/DDBJ databases">
        <title>The complete genome of Massilia sp sp. G4R7.</title>
        <authorList>
            <person name="Liu L."/>
            <person name="Yue J."/>
            <person name="Yuan J."/>
            <person name="Yang F."/>
            <person name="Li L."/>
        </authorList>
    </citation>
    <scope>NUCLEOTIDE SEQUENCE</scope>
    <source>
        <strain evidence="19">G4R7</strain>
    </source>
</reference>
<evidence type="ECO:0000256" key="14">
    <source>
        <dbReference type="ARBA" id="ARBA00023288"/>
    </source>
</evidence>
<keyword evidence="5 15" id="KW-1003">Cell membrane</keyword>
<feature type="domain" description="Cytochrome oxidase subunit II copper A binding" evidence="17">
    <location>
        <begin position="128"/>
        <end position="240"/>
    </location>
</feature>
<keyword evidence="12 15" id="KW-0472">Membrane</keyword>
<keyword evidence="4 15" id="KW-0813">Transport</keyword>
<feature type="transmembrane region" description="Helical" evidence="16">
    <location>
        <begin position="39"/>
        <end position="63"/>
    </location>
</feature>
<keyword evidence="20" id="KW-1185">Reference proteome</keyword>
<evidence type="ECO:0000256" key="2">
    <source>
        <dbReference type="ARBA" id="ARBA00004651"/>
    </source>
</evidence>
<comment type="caution">
    <text evidence="19">The sequence shown here is derived from an EMBL/GenBank/DDBJ whole genome shotgun (WGS) entry which is preliminary data.</text>
</comment>
<evidence type="ECO:0000256" key="1">
    <source>
        <dbReference type="ARBA" id="ARBA00004418"/>
    </source>
</evidence>
<dbReference type="PROSITE" id="PS50857">
    <property type="entry name" value="COX2_CUA"/>
    <property type="match status" value="1"/>
</dbReference>
<dbReference type="Proteomes" id="UP001179361">
    <property type="component" value="Unassembled WGS sequence"/>
</dbReference>
<evidence type="ECO:0000313" key="20">
    <source>
        <dbReference type="Proteomes" id="UP001179361"/>
    </source>
</evidence>
<dbReference type="RefSeq" id="WP_231060839.1">
    <property type="nucleotide sequence ID" value="NZ_JAJNOC010000015.1"/>
</dbReference>
<dbReference type="PANTHER" id="PTHR22888:SF18">
    <property type="entry name" value="CYTOCHROME BO(3) UBIQUINOL OXIDASE SUBUNIT 2"/>
    <property type="match status" value="1"/>
</dbReference>
<dbReference type="InterPro" id="IPR010514">
    <property type="entry name" value="COX_ARM"/>
</dbReference>
<keyword evidence="11 15" id="KW-0560">Oxidoreductase</keyword>
<evidence type="ECO:0000256" key="5">
    <source>
        <dbReference type="ARBA" id="ARBA00022475"/>
    </source>
</evidence>
<dbReference type="Pfam" id="PF00116">
    <property type="entry name" value="COX2"/>
    <property type="match status" value="1"/>
</dbReference>
<dbReference type="InterPro" id="IPR002429">
    <property type="entry name" value="CcO_II-like_C"/>
</dbReference>
<comment type="subcellular location">
    <subcellularLocation>
        <location evidence="2">Cell membrane</location>
        <topology evidence="2">Multi-pass membrane protein</topology>
    </subcellularLocation>
    <subcellularLocation>
        <location evidence="1">Periplasm</location>
    </subcellularLocation>
</comment>
<evidence type="ECO:0000256" key="6">
    <source>
        <dbReference type="ARBA" id="ARBA00022660"/>
    </source>
</evidence>
<evidence type="ECO:0000256" key="13">
    <source>
        <dbReference type="ARBA" id="ARBA00023139"/>
    </source>
</evidence>
<evidence type="ECO:0000313" key="19">
    <source>
        <dbReference type="EMBL" id="MCD2519572.1"/>
    </source>
</evidence>
<dbReference type="Gene3D" id="2.60.40.420">
    <property type="entry name" value="Cupredoxins - blue copper proteins"/>
    <property type="match status" value="1"/>
</dbReference>
<accession>A0ABS8QCT6</accession>
<keyword evidence="8" id="KW-0732">Signal</keyword>
<evidence type="ECO:0000259" key="17">
    <source>
        <dbReference type="PROSITE" id="PS50857"/>
    </source>
</evidence>
<dbReference type="Gene3D" id="1.10.287.90">
    <property type="match status" value="1"/>
</dbReference>
<dbReference type="EMBL" id="JAJNOC010000015">
    <property type="protein sequence ID" value="MCD2519572.1"/>
    <property type="molecule type" value="Genomic_DNA"/>
</dbReference>
<evidence type="ECO:0000256" key="12">
    <source>
        <dbReference type="ARBA" id="ARBA00023136"/>
    </source>
</evidence>
<comment type="similarity">
    <text evidence="3 15">Belongs to the cytochrome c oxidase subunit 2 family.</text>
</comment>
<evidence type="ECO:0000256" key="9">
    <source>
        <dbReference type="ARBA" id="ARBA00022982"/>
    </source>
</evidence>
<dbReference type="PROSITE" id="PS51257">
    <property type="entry name" value="PROKAR_LIPOPROTEIN"/>
    <property type="match status" value="1"/>
</dbReference>
<evidence type="ECO:0000256" key="15">
    <source>
        <dbReference type="PIRNR" id="PIRNR000292"/>
    </source>
</evidence>
<gene>
    <name evidence="19" type="primary">cyoA</name>
    <name evidence="19" type="ORF">LQ564_25025</name>
</gene>
<protein>
    <recommendedName>
        <fullName evidence="15">Ubiquinol oxidase subunit 2</fullName>
    </recommendedName>
</protein>
<feature type="domain" description="Cytochrome oxidase subunit II transmembrane region profile" evidence="18">
    <location>
        <begin position="17"/>
        <end position="113"/>
    </location>
</feature>
<dbReference type="CDD" id="cd04212">
    <property type="entry name" value="CuRO_UO_II"/>
    <property type="match status" value="1"/>
</dbReference>
<keyword evidence="13" id="KW-0564">Palmitate</keyword>
<dbReference type="InterPro" id="IPR006333">
    <property type="entry name" value="Cyt_o_ubiquinol_oxidase_su2"/>
</dbReference>
<keyword evidence="6 15" id="KW-0679">Respiratory chain</keyword>
<dbReference type="InterPro" id="IPR036257">
    <property type="entry name" value="Cyt_c_oxidase_su2_TM_sf"/>
</dbReference>
<dbReference type="PIRSF" id="PIRSF000292">
    <property type="entry name" value="Ubi_od_II"/>
    <property type="match status" value="1"/>
</dbReference>
<dbReference type="SUPFAM" id="SSF49503">
    <property type="entry name" value="Cupredoxins"/>
    <property type="match status" value="1"/>
</dbReference>
<dbReference type="InterPro" id="IPR045187">
    <property type="entry name" value="CcO_II"/>
</dbReference>
<dbReference type="Pfam" id="PF06481">
    <property type="entry name" value="COX_ARM"/>
    <property type="match status" value="1"/>
</dbReference>
<dbReference type="InterPro" id="IPR008972">
    <property type="entry name" value="Cupredoxin"/>
</dbReference>
<keyword evidence="7 16" id="KW-0812">Transmembrane</keyword>
<evidence type="ECO:0000256" key="4">
    <source>
        <dbReference type="ARBA" id="ARBA00022448"/>
    </source>
</evidence>
<evidence type="ECO:0000256" key="11">
    <source>
        <dbReference type="ARBA" id="ARBA00023002"/>
    </source>
</evidence>
<evidence type="ECO:0000259" key="18">
    <source>
        <dbReference type="PROSITE" id="PS50999"/>
    </source>
</evidence>
<evidence type="ECO:0000256" key="7">
    <source>
        <dbReference type="ARBA" id="ARBA00022692"/>
    </source>
</evidence>
<dbReference type="InterPro" id="IPR034227">
    <property type="entry name" value="CuRO_UO_II"/>
</dbReference>
<dbReference type="NCBIfam" id="TIGR01433">
    <property type="entry name" value="CyoA"/>
    <property type="match status" value="1"/>
</dbReference>
<evidence type="ECO:0000256" key="16">
    <source>
        <dbReference type="SAM" id="Phobius"/>
    </source>
</evidence>
<dbReference type="InterPro" id="IPR011759">
    <property type="entry name" value="Cyt_c_oxidase_su2_TM_dom"/>
</dbReference>
<name>A0ABS8QCT6_9BURK</name>
<evidence type="ECO:0000256" key="8">
    <source>
        <dbReference type="ARBA" id="ARBA00022729"/>
    </source>
</evidence>
<keyword evidence="14" id="KW-0449">Lipoprotein</keyword>
<organism evidence="19 20">
    <name type="scientific">Massilia phyllostachyos</name>
    <dbReference type="NCBI Taxonomy" id="2898585"/>
    <lineage>
        <taxon>Bacteria</taxon>
        <taxon>Pseudomonadati</taxon>
        <taxon>Pseudomonadota</taxon>
        <taxon>Betaproteobacteria</taxon>
        <taxon>Burkholderiales</taxon>
        <taxon>Oxalobacteraceae</taxon>
        <taxon>Telluria group</taxon>
        <taxon>Massilia</taxon>
    </lineage>
</organism>
<dbReference type="PROSITE" id="PS50999">
    <property type="entry name" value="COX2_TM"/>
    <property type="match status" value="1"/>
</dbReference>
<keyword evidence="10 16" id="KW-1133">Transmembrane helix</keyword>
<dbReference type="PANTHER" id="PTHR22888">
    <property type="entry name" value="CYTOCHROME C OXIDASE, SUBUNIT II"/>
    <property type="match status" value="1"/>
</dbReference>
<keyword evidence="9 15" id="KW-0249">Electron transport</keyword>
<dbReference type="SUPFAM" id="SSF81464">
    <property type="entry name" value="Cytochrome c oxidase subunit II-like, transmembrane region"/>
    <property type="match status" value="1"/>
</dbReference>
<feature type="transmembrane region" description="Helical" evidence="16">
    <location>
        <begin position="83"/>
        <end position="104"/>
    </location>
</feature>
<sequence>MIPKIVRRGLPLLPLALLSGCNTVVMNPTGDIAKQQADLITISVLLMLIIIIPVMILTVLFAWRYRKNANAKYEPDWDHSTKLELVIWGAPLLIIIVLGLITWVSTHKLDPYRPLDRIDANRPIPASTKPLEVQVVALDWKWLFIYPEQGIASVNELVTPVDVPVRFKITSSTVMNTFYIPTLAGMIYAMPGMETTLNAVLNKAGDYKGISANFSGEGFSHMHFAYKGVSAGEFDAWVQKMKTNPGVLNRADYLSLEKPSVRDPVKFYGSVEPALFNRILNRCVAEGSVCMNQQMADDHKRNQVAAEIRKLPKAPAAQVANAEICETPEGQAVAGQVTPNNIVKK</sequence>
<proteinExistence type="inferred from homology"/>
<evidence type="ECO:0000256" key="10">
    <source>
        <dbReference type="ARBA" id="ARBA00022989"/>
    </source>
</evidence>
<evidence type="ECO:0000256" key="3">
    <source>
        <dbReference type="ARBA" id="ARBA00007866"/>
    </source>
</evidence>